<evidence type="ECO:0000256" key="6">
    <source>
        <dbReference type="PROSITE-ProRule" id="PRU01005"/>
    </source>
</evidence>
<dbReference type="SMART" id="SM00254">
    <property type="entry name" value="ShKT"/>
    <property type="match status" value="5"/>
</dbReference>
<dbReference type="PROSITE" id="PS50092">
    <property type="entry name" value="TSP1"/>
    <property type="match status" value="22"/>
</dbReference>
<dbReference type="InterPro" id="IPR003582">
    <property type="entry name" value="ShKT_dom"/>
</dbReference>
<dbReference type="PROSITE" id="PS51670">
    <property type="entry name" value="SHKT"/>
    <property type="match status" value="3"/>
</dbReference>
<sequence length="1645" mass="177981">MISRFSLLLLFGWLQISILFRSTYGQACRDSIDYCFIYASRNACNNPAWIATLTQVCPLTCFRCNVGPAECNTPWQNEGQCSVPCGEGIVDQFRICPTGRETRRTPCNPGPCSVGGNSLDPWSDCSTTCGIGVETRTRSCGTGCTEYDDRECTNAQDCPCTCNCRDSNSNCNIVKLYGLCNNNNYFPSCRKTCDKCTNQCNCAASYSNYGPWNDCTVSCGGGTQYRYRTCNKINGCTGSYKKKRQCNQTPCDSRAAQWGPWQNQGTCSETCGDGTITQTRTCLTGNDCVGEPSQQVACNEGSCPVDSLGEWSDCSTTCGIGVETRSRSCGTGCKILEHRECTQQRNCPCDCCRDRDSNCVSWRCDFFGSTYRNRCRKTCGNCGGCPCRNNRAVYGDYGPWTDCTVACGGSGVQYRYRDCNRRGGCSGSFFEQQSCGTGSCSGDAEWGPWQNQGTCSEPCGGGMITQTRTCLNGPGCAGENTQEVPCNEGPCPEWGPWQNQGTCSETCGDGMITQTRTCLTGNDCVGETMQQVPCNERPCPEWGPWQNQGTCSETCGDGTITQTRTCLTGNDCVGEATQQVACNEGSCPVDPLGEWSDCSTTCGIGVETRSRSCGTGCKILEHRECIQQRHCPCDCCRNRDSNCVNWRCEFFGSTYRNRCRKTCGNCGGCPCRNNRAVYSDYGPWTDCTVACGGSGVQYRYRDCNRRGGCSGSFFDQQSCGMGFCPGDEEWGEWRDVGSCSETCGGGNIDQERDCLTGNNCNGDRTRQISCNAQPCPEWDEWKNQGTCSEPCGGGMITQTRTCLTGNDCVGQAMQQVPCNEELCPDWGEWRDVGSCSETCGGGNIDQERDCLTGNNCNGDRTRQVSCNAQPCPEWGPWKNQGTCSEPCGGGMITQTRTCLNGPGCSGETTQEVPCNEDPCPKWGEWRDVGSCSETCGGGNIDQERDCLTGNNCNGDRTRQISCNAQPCPEWGEWQNQGTCSEPCGGGMITQTRTCLNGPGCIGETTQEVPCNEDPCPEWDRWQKQGTCSETCGGGMITQTRTCLNGPGCAGKNTQEVSCNEQPCQNSGWSDWTPYSPCDVTCGRGVRVRTRVCQGTCPGGKTEERQEITCTIPTVCPCSCDNGGTTSCEDGAGWCSSLATPASGYCNKPGGALLDFCKLSCRNCGSQGCTCGTWNEWQASACTAACGPGTIMRTRSCPNGLVCDGPDADTVECNNGPCNADGSWSEWGSCSRPCGRGTQTRVRDCSSGSPCQGQQSVQERYCNEEACDNTLSTWTSWSACDQQCGPGEQRKTRSCRGNNCGNVATVLKRGCNQGQCSVSNRWTECSRSCGDGSRMQVDSNGRITNTEDCNNGACPQAECTNPFFMRYKARRTECCESKGGQECGINGLQGRIVGGVRSVERQWPWMVLLNPTPNTICGGNLISNRHVISAAHCFSGISHSNIIAKFGLISRYDTPNAQRRVSRVHIHPNYDFPFHDIAMLELETPVQYSDTVKPICLPFGETTPDDVICSAAGWGLTQLLGGGDAASDLEEVELRTLPFGVCQRAYSSSLPTGRNPDRGMICAGKISGGVDSCNGDSGGPLMCQRCSQCNWYLAGLTSFGDRRCGIANRPGVYTRISKYESWIANIIPQNEFPEPTSNSYVDSSCT</sequence>
<protein>
    <submittedName>
        <fullName evidence="11">Uncharacterized protein</fullName>
    </submittedName>
</protein>
<accession>A0ABP0FDG5</accession>
<evidence type="ECO:0000259" key="9">
    <source>
        <dbReference type="PROSITE" id="PS50240"/>
    </source>
</evidence>
<dbReference type="PRINTS" id="PR00722">
    <property type="entry name" value="CHYMOTRYPSIN"/>
</dbReference>
<feature type="chain" id="PRO_5047199801" evidence="8">
    <location>
        <begin position="26"/>
        <end position="1645"/>
    </location>
</feature>
<keyword evidence="7" id="KW-0720">Serine protease</keyword>
<dbReference type="PANTHER" id="PTHR22906">
    <property type="entry name" value="PROPERDIN"/>
    <property type="match status" value="1"/>
</dbReference>
<keyword evidence="7" id="KW-0645">Protease</keyword>
<feature type="domain" description="ShKT" evidence="10">
    <location>
        <begin position="164"/>
        <end position="196"/>
    </location>
</feature>
<name>A0ABP0FDG5_CLALP</name>
<dbReference type="CDD" id="cd00190">
    <property type="entry name" value="Tryp_SPc"/>
    <property type="match status" value="1"/>
</dbReference>
<evidence type="ECO:0000256" key="1">
    <source>
        <dbReference type="ARBA" id="ARBA00004613"/>
    </source>
</evidence>
<dbReference type="PROSITE" id="PS00135">
    <property type="entry name" value="TRYPSIN_SER"/>
    <property type="match status" value="1"/>
</dbReference>
<dbReference type="InterPro" id="IPR001254">
    <property type="entry name" value="Trypsin_dom"/>
</dbReference>
<reference evidence="11 12" key="1">
    <citation type="submission" date="2024-02" db="EMBL/GenBank/DDBJ databases">
        <authorList>
            <person name="Daric V."/>
            <person name="Darras S."/>
        </authorList>
    </citation>
    <scope>NUCLEOTIDE SEQUENCE [LARGE SCALE GENOMIC DNA]</scope>
</reference>
<dbReference type="PROSITE" id="PS00134">
    <property type="entry name" value="TRYPSIN_HIS"/>
    <property type="match status" value="1"/>
</dbReference>
<dbReference type="Proteomes" id="UP001642483">
    <property type="component" value="Unassembled WGS sequence"/>
</dbReference>
<feature type="domain" description="ShKT" evidence="10">
    <location>
        <begin position="352"/>
        <end position="382"/>
    </location>
</feature>
<evidence type="ECO:0000256" key="8">
    <source>
        <dbReference type="SAM" id="SignalP"/>
    </source>
</evidence>
<feature type="disulfide bond" evidence="6">
    <location>
        <begin position="171"/>
        <end position="189"/>
    </location>
</feature>
<evidence type="ECO:0000313" key="12">
    <source>
        <dbReference type="Proteomes" id="UP001642483"/>
    </source>
</evidence>
<feature type="disulfide bond" evidence="6">
    <location>
        <begin position="180"/>
        <end position="193"/>
    </location>
</feature>
<dbReference type="InterPro" id="IPR033116">
    <property type="entry name" value="TRYPSIN_SER"/>
</dbReference>
<dbReference type="InterPro" id="IPR052065">
    <property type="entry name" value="Compl_asym_regulator"/>
</dbReference>
<dbReference type="SUPFAM" id="SSF82895">
    <property type="entry name" value="TSP-1 type 1 repeat"/>
    <property type="match status" value="16"/>
</dbReference>
<evidence type="ECO:0000256" key="5">
    <source>
        <dbReference type="ARBA" id="ARBA00023157"/>
    </source>
</evidence>
<keyword evidence="12" id="KW-1185">Reference proteome</keyword>
<keyword evidence="2" id="KW-0964">Secreted</keyword>
<comment type="subcellular location">
    <subcellularLocation>
        <location evidence="1">Secreted</location>
    </subcellularLocation>
</comment>
<feature type="signal peptide" evidence="8">
    <location>
        <begin position="1"/>
        <end position="25"/>
    </location>
</feature>
<dbReference type="PANTHER" id="PTHR22906:SF43">
    <property type="entry name" value="PROPERDIN"/>
    <property type="match status" value="1"/>
</dbReference>
<evidence type="ECO:0000256" key="7">
    <source>
        <dbReference type="RuleBase" id="RU363034"/>
    </source>
</evidence>
<dbReference type="SMART" id="SM00020">
    <property type="entry name" value="Tryp_SPc"/>
    <property type="match status" value="1"/>
</dbReference>
<dbReference type="PROSITE" id="PS50240">
    <property type="entry name" value="TRYPSIN_DOM"/>
    <property type="match status" value="1"/>
</dbReference>
<dbReference type="InterPro" id="IPR009003">
    <property type="entry name" value="Peptidase_S1_PA"/>
</dbReference>
<comment type="caution">
    <text evidence="6">Lacks conserved residue(s) required for the propagation of feature annotation.</text>
</comment>
<organism evidence="11 12">
    <name type="scientific">Clavelina lepadiformis</name>
    <name type="common">Light-bulb sea squirt</name>
    <name type="synonym">Ascidia lepadiformis</name>
    <dbReference type="NCBI Taxonomy" id="159417"/>
    <lineage>
        <taxon>Eukaryota</taxon>
        <taxon>Metazoa</taxon>
        <taxon>Chordata</taxon>
        <taxon>Tunicata</taxon>
        <taxon>Ascidiacea</taxon>
        <taxon>Aplousobranchia</taxon>
        <taxon>Clavelinidae</taxon>
        <taxon>Clavelina</taxon>
    </lineage>
</organism>
<dbReference type="Pfam" id="PF00089">
    <property type="entry name" value="Trypsin"/>
    <property type="match status" value="1"/>
</dbReference>
<dbReference type="Pfam" id="PF01549">
    <property type="entry name" value="ShK"/>
    <property type="match status" value="2"/>
</dbReference>
<keyword evidence="7" id="KW-0378">Hydrolase</keyword>
<feature type="domain" description="Peptidase S1" evidence="9">
    <location>
        <begin position="1391"/>
        <end position="1627"/>
    </location>
</feature>
<dbReference type="Gene3D" id="2.40.10.10">
    <property type="entry name" value="Trypsin-like serine proteases"/>
    <property type="match status" value="1"/>
</dbReference>
<evidence type="ECO:0000259" key="10">
    <source>
        <dbReference type="PROSITE" id="PS51670"/>
    </source>
</evidence>
<dbReference type="Gene3D" id="2.20.100.10">
    <property type="entry name" value="Thrombospondin type-1 (TSP1) repeat"/>
    <property type="match status" value="19"/>
</dbReference>
<dbReference type="InterPro" id="IPR001314">
    <property type="entry name" value="Peptidase_S1A"/>
</dbReference>
<evidence type="ECO:0000256" key="4">
    <source>
        <dbReference type="ARBA" id="ARBA00022737"/>
    </source>
</evidence>
<evidence type="ECO:0000256" key="2">
    <source>
        <dbReference type="ARBA" id="ARBA00022525"/>
    </source>
</evidence>
<dbReference type="InterPro" id="IPR000884">
    <property type="entry name" value="TSP1_rpt"/>
</dbReference>
<dbReference type="InterPro" id="IPR018114">
    <property type="entry name" value="TRYPSIN_HIS"/>
</dbReference>
<dbReference type="SMART" id="SM00209">
    <property type="entry name" value="TSP1"/>
    <property type="match status" value="23"/>
</dbReference>
<evidence type="ECO:0000256" key="3">
    <source>
        <dbReference type="ARBA" id="ARBA00022729"/>
    </source>
</evidence>
<dbReference type="InterPro" id="IPR043504">
    <property type="entry name" value="Peptidase_S1_PA_chymotrypsin"/>
</dbReference>
<comment type="caution">
    <text evidence="11">The sequence shown here is derived from an EMBL/GenBank/DDBJ whole genome shotgun (WGS) entry which is preliminary data.</text>
</comment>
<proteinExistence type="predicted"/>
<dbReference type="Pfam" id="PF00090">
    <property type="entry name" value="TSP_1"/>
    <property type="match status" value="19"/>
</dbReference>
<keyword evidence="3 8" id="KW-0732">Signal</keyword>
<evidence type="ECO:0000313" key="11">
    <source>
        <dbReference type="EMBL" id="CAK8677725.1"/>
    </source>
</evidence>
<keyword evidence="5 6" id="KW-1015">Disulfide bond</keyword>
<dbReference type="InterPro" id="IPR036383">
    <property type="entry name" value="TSP1_rpt_sf"/>
</dbReference>
<gene>
    <name evidence="11" type="ORF">CVLEPA_LOCUS7724</name>
</gene>
<keyword evidence="4" id="KW-0677">Repeat</keyword>
<feature type="domain" description="ShKT" evidence="10">
    <location>
        <begin position="636"/>
        <end position="666"/>
    </location>
</feature>
<dbReference type="EMBL" id="CAWYQH010000046">
    <property type="protein sequence ID" value="CAK8677725.1"/>
    <property type="molecule type" value="Genomic_DNA"/>
</dbReference>
<dbReference type="SUPFAM" id="SSF50494">
    <property type="entry name" value="Trypsin-like serine proteases"/>
    <property type="match status" value="1"/>
</dbReference>